<organism evidence="2">
    <name type="scientific">Thermorudis sp</name>
    <dbReference type="NCBI Taxonomy" id="1969470"/>
    <lineage>
        <taxon>Bacteria</taxon>
        <taxon>Pseudomonadati</taxon>
        <taxon>Thermomicrobiota</taxon>
        <taxon>Thermomicrobia</taxon>
        <taxon>Thermomicrobia incertae sedis</taxon>
        <taxon>Thermorudis</taxon>
    </lineage>
</organism>
<dbReference type="HAMAP" id="MF_01187">
    <property type="entry name" value="UPF0434"/>
    <property type="match status" value="1"/>
</dbReference>
<comment type="similarity">
    <text evidence="1">Belongs to the UPF0434 family.</text>
</comment>
<dbReference type="AlphaFoldDB" id="A0A7C3A8B3"/>
<evidence type="ECO:0000313" key="2">
    <source>
        <dbReference type="EMBL" id="HEX70872.1"/>
    </source>
</evidence>
<evidence type="ECO:0000256" key="1">
    <source>
        <dbReference type="HAMAP-Rule" id="MF_01187"/>
    </source>
</evidence>
<name>A0A7C3A8B3_9BACT</name>
<dbReference type="PANTHER" id="PTHR33505:SF4">
    <property type="entry name" value="PROTEIN PREY, MITOCHONDRIAL"/>
    <property type="match status" value="1"/>
</dbReference>
<dbReference type="InterPro" id="IPR005651">
    <property type="entry name" value="Trm112-like"/>
</dbReference>
<dbReference type="PANTHER" id="PTHR33505">
    <property type="entry name" value="ZGC:162634"/>
    <property type="match status" value="1"/>
</dbReference>
<protein>
    <recommendedName>
        <fullName evidence="1">UPF0434 protein ENP13_06470</fullName>
    </recommendedName>
</protein>
<proteinExistence type="inferred from homology"/>
<dbReference type="EMBL" id="DSID01000486">
    <property type="protein sequence ID" value="HEX70872.1"/>
    <property type="molecule type" value="Genomic_DNA"/>
</dbReference>
<dbReference type="GO" id="GO:0005829">
    <property type="term" value="C:cytosol"/>
    <property type="evidence" value="ECO:0007669"/>
    <property type="project" value="TreeGrafter"/>
</dbReference>
<dbReference type="Gene3D" id="2.20.25.10">
    <property type="match status" value="1"/>
</dbReference>
<gene>
    <name evidence="2" type="ORF">ENP13_06470</name>
</gene>
<accession>A0A7C3A8B3</accession>
<reference evidence="2" key="1">
    <citation type="journal article" date="2020" name="mSystems">
        <title>Genome- and Community-Level Interaction Insights into Carbon Utilization and Element Cycling Functions of Hydrothermarchaeota in Hydrothermal Sediment.</title>
        <authorList>
            <person name="Zhou Z."/>
            <person name="Liu Y."/>
            <person name="Xu W."/>
            <person name="Pan J."/>
            <person name="Luo Z.H."/>
            <person name="Li M."/>
        </authorList>
    </citation>
    <scope>NUCLEOTIDE SEQUENCE [LARGE SCALE GENOMIC DNA]</scope>
    <source>
        <strain evidence="2">SpSt-192</strain>
    </source>
</reference>
<sequence length="67" mass="7187">MSHPGDPLPISQELLEILACPACKSPVELKGDRLVCQGCGRRYRIEDGIPIMLIDEAELPETPGSAG</sequence>
<dbReference type="Pfam" id="PF03966">
    <property type="entry name" value="Trm112p"/>
    <property type="match status" value="1"/>
</dbReference>
<comment type="caution">
    <text evidence="2">The sequence shown here is derived from an EMBL/GenBank/DDBJ whole genome shotgun (WGS) entry which is preliminary data.</text>
</comment>
<dbReference type="SUPFAM" id="SSF158997">
    <property type="entry name" value="Trm112p-like"/>
    <property type="match status" value="1"/>
</dbReference>